<proteinExistence type="inferred from homology"/>
<keyword evidence="2" id="KW-0812">Transmembrane</keyword>
<dbReference type="AlphaFoldDB" id="A0A4R6YFK0"/>
<dbReference type="CDD" id="cd05121">
    <property type="entry name" value="ABC1_ADCK3-like"/>
    <property type="match status" value="1"/>
</dbReference>
<evidence type="ECO:0000256" key="2">
    <source>
        <dbReference type="SAM" id="Phobius"/>
    </source>
</evidence>
<keyword evidence="2" id="KW-1133">Transmembrane helix</keyword>
<dbReference type="InterPro" id="IPR004147">
    <property type="entry name" value="ABC1_dom"/>
</dbReference>
<comment type="caution">
    <text evidence="4">The sequence shown here is derived from an EMBL/GenBank/DDBJ whole genome shotgun (WGS) entry which is preliminary data.</text>
</comment>
<dbReference type="InterPro" id="IPR050154">
    <property type="entry name" value="UbiB_kinase"/>
</dbReference>
<feature type="transmembrane region" description="Helical" evidence="2">
    <location>
        <begin position="493"/>
        <end position="514"/>
    </location>
</feature>
<keyword evidence="4" id="KW-0830">Ubiquinone</keyword>
<evidence type="ECO:0000313" key="4">
    <source>
        <dbReference type="EMBL" id="TDR35052.1"/>
    </source>
</evidence>
<dbReference type="Proteomes" id="UP000294958">
    <property type="component" value="Unassembled WGS sequence"/>
</dbReference>
<sequence>MSLLETGLVAIRDHKRLAEILAVVTRFGIDDVLGRIGLSGLASSSRRDGGKAAQADAPERLRLALEELGPTFVKLGQILSTRGDLLSPEWTAELEKLQSHVAPQPWDAIRAQVEEDIGGSVEAIFASFDTQALAAGSIAQVHRAMLKDGTDVVVKVRREGLRPLVDADLRLLSHAAALAEVQWPDLARYRPREILNHLGAAMAEELDLAAEARNCETVAANLADMDFIVIPRIFRQWTGERLLVQEFIDGTAPNDGPAMAAGRHDGPLLARRGTEAFLHMALIDGIFHADPHPGNLRALSGDRVAFIDFGMVGRLGGRRREQLLSLVGAIVDGSGDRVANLLIEWSGGVGADLSRLEAACDAFVARHGAAPLRLGDAIGDFVTMAREHDLALPPDLALLFKALITADGVMRGLDPQFDAIAVAAPMVQSEMLRRYAPGAVFGRGRALAFDLAGLASDLPALIRLLALRVRQGRISASVELQGLERIGGDIRWAATRIAVAIVTAAFALGLAPRLFEYGPLVFGVPLPLWIGLGVIAAGLVWLIMPRR</sequence>
<reference evidence="4 5" key="1">
    <citation type="submission" date="2019-03" db="EMBL/GenBank/DDBJ databases">
        <title>Genomic Encyclopedia of Type Strains, Phase IV (KMG-IV): sequencing the most valuable type-strain genomes for metagenomic binning, comparative biology and taxonomic classification.</title>
        <authorList>
            <person name="Goeker M."/>
        </authorList>
    </citation>
    <scope>NUCLEOTIDE SEQUENCE [LARGE SCALE GENOMIC DNA]</scope>
    <source>
        <strain evidence="4 5">DSM 11603</strain>
    </source>
</reference>
<dbReference type="Pfam" id="PF03109">
    <property type="entry name" value="ABC1"/>
    <property type="match status" value="1"/>
</dbReference>
<dbReference type="EMBL" id="SNZF01000011">
    <property type="protein sequence ID" value="TDR35052.1"/>
    <property type="molecule type" value="Genomic_DNA"/>
</dbReference>
<dbReference type="PANTHER" id="PTHR10566">
    <property type="entry name" value="CHAPERONE-ACTIVITY OF BC1 COMPLEX CABC1 -RELATED"/>
    <property type="match status" value="1"/>
</dbReference>
<dbReference type="SUPFAM" id="SSF56112">
    <property type="entry name" value="Protein kinase-like (PK-like)"/>
    <property type="match status" value="1"/>
</dbReference>
<feature type="domain" description="ABC1 atypical kinase-like" evidence="3">
    <location>
        <begin position="96"/>
        <end position="340"/>
    </location>
</feature>
<dbReference type="PANTHER" id="PTHR10566:SF113">
    <property type="entry name" value="PROTEIN ACTIVITY OF BC1 COMPLEX KINASE 7, CHLOROPLASTIC"/>
    <property type="match status" value="1"/>
</dbReference>
<evidence type="ECO:0000256" key="1">
    <source>
        <dbReference type="ARBA" id="ARBA00009670"/>
    </source>
</evidence>
<keyword evidence="2" id="KW-0472">Membrane</keyword>
<name>A0A4R6YFK0_9HYPH</name>
<keyword evidence="5" id="KW-1185">Reference proteome</keyword>
<accession>A0A4R6YFK0</accession>
<dbReference type="RefSeq" id="WP_245264684.1">
    <property type="nucleotide sequence ID" value="NZ_KK073884.1"/>
</dbReference>
<evidence type="ECO:0000259" key="3">
    <source>
        <dbReference type="Pfam" id="PF03109"/>
    </source>
</evidence>
<gene>
    <name evidence="4" type="ORF">DES43_11153</name>
</gene>
<dbReference type="InterPro" id="IPR011009">
    <property type="entry name" value="Kinase-like_dom_sf"/>
</dbReference>
<organism evidence="4 5">
    <name type="scientific">Aquamicrobium defluvii</name>
    <dbReference type="NCBI Taxonomy" id="69279"/>
    <lineage>
        <taxon>Bacteria</taxon>
        <taxon>Pseudomonadati</taxon>
        <taxon>Pseudomonadota</taxon>
        <taxon>Alphaproteobacteria</taxon>
        <taxon>Hyphomicrobiales</taxon>
        <taxon>Phyllobacteriaceae</taxon>
        <taxon>Aquamicrobium</taxon>
    </lineage>
</organism>
<comment type="similarity">
    <text evidence="1">Belongs to the protein kinase superfamily. ADCK protein kinase family.</text>
</comment>
<protein>
    <submittedName>
        <fullName evidence="4">Ubiquinone biosynthesis protein</fullName>
    </submittedName>
</protein>
<evidence type="ECO:0000313" key="5">
    <source>
        <dbReference type="Proteomes" id="UP000294958"/>
    </source>
</evidence>
<feature type="transmembrane region" description="Helical" evidence="2">
    <location>
        <begin position="526"/>
        <end position="544"/>
    </location>
</feature>